<dbReference type="InterPro" id="IPR029005">
    <property type="entry name" value="LIM-bd/SEUSS"/>
</dbReference>
<name>A0A9D4Y824_PEA</name>
<gene>
    <name evidence="1" type="ORF">KIW84_021060</name>
</gene>
<proteinExistence type="predicted"/>
<accession>A0A9D4Y824</accession>
<dbReference type="Proteomes" id="UP001058974">
    <property type="component" value="Chromosome 2"/>
</dbReference>
<dbReference type="Gramene" id="Psat02G0106000-T1">
    <property type="protein sequence ID" value="KAI5434052.1"/>
    <property type="gene ID" value="KIW84_021060"/>
</dbReference>
<comment type="caution">
    <text evidence="1">The sequence shown here is derived from an EMBL/GenBank/DDBJ whole genome shotgun (WGS) entry which is preliminary data.</text>
</comment>
<evidence type="ECO:0000313" key="1">
    <source>
        <dbReference type="EMBL" id="KAI5434052.1"/>
    </source>
</evidence>
<evidence type="ECO:0000313" key="2">
    <source>
        <dbReference type="Proteomes" id="UP001058974"/>
    </source>
</evidence>
<dbReference type="AlphaFoldDB" id="A0A9D4Y824"/>
<dbReference type="EMBL" id="JAMSHJ010000002">
    <property type="protein sequence ID" value="KAI5434052.1"/>
    <property type="molecule type" value="Genomic_DNA"/>
</dbReference>
<dbReference type="PANTHER" id="PTHR10378">
    <property type="entry name" value="LIM DOMAIN-BINDING PROTEIN"/>
    <property type="match status" value="1"/>
</dbReference>
<keyword evidence="2" id="KW-1185">Reference proteome</keyword>
<sequence>MWLYLTENEKFSEFGSETALDGVKHPYDGGVRSVCARRLMQYLYHQRQRPSDNSIAYWRKLIAAYLHRRAAQKLLYNKLMTKTSLRISSCCRSARTCSILVKLLDFTQDINFAMEQYTNVTYIPSCFEAGQ</sequence>
<organism evidence="1 2">
    <name type="scientific">Pisum sativum</name>
    <name type="common">Garden pea</name>
    <name type="synonym">Lathyrus oleraceus</name>
    <dbReference type="NCBI Taxonomy" id="3888"/>
    <lineage>
        <taxon>Eukaryota</taxon>
        <taxon>Viridiplantae</taxon>
        <taxon>Streptophyta</taxon>
        <taxon>Embryophyta</taxon>
        <taxon>Tracheophyta</taxon>
        <taxon>Spermatophyta</taxon>
        <taxon>Magnoliopsida</taxon>
        <taxon>eudicotyledons</taxon>
        <taxon>Gunneridae</taxon>
        <taxon>Pentapetalae</taxon>
        <taxon>rosids</taxon>
        <taxon>fabids</taxon>
        <taxon>Fabales</taxon>
        <taxon>Fabaceae</taxon>
        <taxon>Papilionoideae</taxon>
        <taxon>50 kb inversion clade</taxon>
        <taxon>NPAAA clade</taxon>
        <taxon>Hologalegina</taxon>
        <taxon>IRL clade</taxon>
        <taxon>Fabeae</taxon>
        <taxon>Lathyrus</taxon>
    </lineage>
</organism>
<reference evidence="1 2" key="1">
    <citation type="journal article" date="2022" name="Nat. Genet.">
        <title>Improved pea reference genome and pan-genome highlight genomic features and evolutionary characteristics.</title>
        <authorList>
            <person name="Yang T."/>
            <person name="Liu R."/>
            <person name="Luo Y."/>
            <person name="Hu S."/>
            <person name="Wang D."/>
            <person name="Wang C."/>
            <person name="Pandey M.K."/>
            <person name="Ge S."/>
            <person name="Xu Q."/>
            <person name="Li N."/>
            <person name="Li G."/>
            <person name="Huang Y."/>
            <person name="Saxena R.K."/>
            <person name="Ji Y."/>
            <person name="Li M."/>
            <person name="Yan X."/>
            <person name="He Y."/>
            <person name="Liu Y."/>
            <person name="Wang X."/>
            <person name="Xiang C."/>
            <person name="Varshney R.K."/>
            <person name="Ding H."/>
            <person name="Gao S."/>
            <person name="Zong X."/>
        </authorList>
    </citation>
    <scope>NUCLEOTIDE SEQUENCE [LARGE SCALE GENOMIC DNA]</scope>
    <source>
        <strain evidence="1 2">cv. Zhongwan 6</strain>
    </source>
</reference>
<protein>
    <submittedName>
        <fullName evidence="1">Uncharacterized protein</fullName>
    </submittedName>
</protein>